<sequence length="88" mass="10417">MVVKMMRWRPWPPQPTRKYEVRLVVRSLRSCDPSPGAAGDYRKFTVGIRWRGPKLALMSSLRRARLKNFTRLRVDQKIVWSSNYKAIV</sequence>
<accession>A0AAN7L9S0</accession>
<dbReference type="EMBL" id="JAXQNO010000018">
    <property type="protein sequence ID" value="KAK4777022.1"/>
    <property type="molecule type" value="Genomic_DNA"/>
</dbReference>
<dbReference type="Proteomes" id="UP001346149">
    <property type="component" value="Unassembled WGS sequence"/>
</dbReference>
<comment type="caution">
    <text evidence="1">The sequence shown here is derived from an EMBL/GenBank/DDBJ whole genome shotgun (WGS) entry which is preliminary data.</text>
</comment>
<protein>
    <submittedName>
        <fullName evidence="1">Uncharacterized protein</fullName>
    </submittedName>
</protein>
<reference evidence="1 2" key="1">
    <citation type="journal article" date="2023" name="Hortic Res">
        <title>Pangenome of water caltrop reveals structural variations and asymmetric subgenome divergence after allopolyploidization.</title>
        <authorList>
            <person name="Zhang X."/>
            <person name="Chen Y."/>
            <person name="Wang L."/>
            <person name="Yuan Y."/>
            <person name="Fang M."/>
            <person name="Shi L."/>
            <person name="Lu R."/>
            <person name="Comes H.P."/>
            <person name="Ma Y."/>
            <person name="Chen Y."/>
            <person name="Huang G."/>
            <person name="Zhou Y."/>
            <person name="Zheng Z."/>
            <person name="Qiu Y."/>
        </authorList>
    </citation>
    <scope>NUCLEOTIDE SEQUENCE [LARGE SCALE GENOMIC DNA]</scope>
    <source>
        <strain evidence="1">F231</strain>
    </source>
</reference>
<proteinExistence type="predicted"/>
<organism evidence="1 2">
    <name type="scientific">Trapa natans</name>
    <name type="common">Water chestnut</name>
    <dbReference type="NCBI Taxonomy" id="22666"/>
    <lineage>
        <taxon>Eukaryota</taxon>
        <taxon>Viridiplantae</taxon>
        <taxon>Streptophyta</taxon>
        <taxon>Embryophyta</taxon>
        <taxon>Tracheophyta</taxon>
        <taxon>Spermatophyta</taxon>
        <taxon>Magnoliopsida</taxon>
        <taxon>eudicotyledons</taxon>
        <taxon>Gunneridae</taxon>
        <taxon>Pentapetalae</taxon>
        <taxon>rosids</taxon>
        <taxon>malvids</taxon>
        <taxon>Myrtales</taxon>
        <taxon>Lythraceae</taxon>
        <taxon>Trapa</taxon>
    </lineage>
</organism>
<dbReference type="AlphaFoldDB" id="A0AAN7L9S0"/>
<evidence type="ECO:0000313" key="1">
    <source>
        <dbReference type="EMBL" id="KAK4777022.1"/>
    </source>
</evidence>
<keyword evidence="2" id="KW-1185">Reference proteome</keyword>
<evidence type="ECO:0000313" key="2">
    <source>
        <dbReference type="Proteomes" id="UP001346149"/>
    </source>
</evidence>
<dbReference type="PANTHER" id="PTHR31182:SF15">
    <property type="entry name" value="F26K24.5 PROTEIN"/>
    <property type="match status" value="1"/>
</dbReference>
<dbReference type="PANTHER" id="PTHR31182">
    <property type="entry name" value="C2 NT-TYPE DOMAIN-CONTAINING PROTEIN"/>
    <property type="match status" value="1"/>
</dbReference>
<gene>
    <name evidence="1" type="ORF">SAY86_005710</name>
</gene>
<name>A0AAN7L9S0_TRANT</name>